<dbReference type="Proteomes" id="UP000322245">
    <property type="component" value="Unassembled WGS sequence"/>
</dbReference>
<feature type="compositionally biased region" description="Basic residues" evidence="1">
    <location>
        <begin position="154"/>
        <end position="165"/>
    </location>
</feature>
<dbReference type="EMBL" id="NIDF01000326">
    <property type="protein sequence ID" value="TYJ51219.1"/>
    <property type="molecule type" value="Genomic_DNA"/>
</dbReference>
<dbReference type="AlphaFoldDB" id="A0A5D3ALF6"/>
<feature type="region of interest" description="Disordered" evidence="1">
    <location>
        <begin position="147"/>
        <end position="199"/>
    </location>
</feature>
<feature type="region of interest" description="Disordered" evidence="1">
    <location>
        <begin position="48"/>
        <end position="92"/>
    </location>
</feature>
<feature type="compositionally biased region" description="Pro residues" evidence="1">
    <location>
        <begin position="175"/>
        <end position="199"/>
    </location>
</feature>
<accession>A0A5D3ALF6</accession>
<gene>
    <name evidence="2" type="ORF">B9479_008222</name>
</gene>
<reference evidence="2 3" key="1">
    <citation type="submission" date="2017-05" db="EMBL/GenBank/DDBJ databases">
        <title>The Genome Sequence of Tsuchiyaea wingfieldii DSM 27421.</title>
        <authorList>
            <person name="Cuomo C."/>
            <person name="Passer A."/>
            <person name="Billmyre B."/>
            <person name="Heitman J."/>
        </authorList>
    </citation>
    <scope>NUCLEOTIDE SEQUENCE [LARGE SCALE GENOMIC DNA]</scope>
    <source>
        <strain evidence="2 3">DSM 27421</strain>
    </source>
</reference>
<keyword evidence="3" id="KW-1185">Reference proteome</keyword>
<evidence type="ECO:0000313" key="2">
    <source>
        <dbReference type="EMBL" id="TYJ51219.1"/>
    </source>
</evidence>
<name>A0A5D3ALF6_9TREE</name>
<evidence type="ECO:0000256" key="1">
    <source>
        <dbReference type="SAM" id="MobiDB-lite"/>
    </source>
</evidence>
<organism evidence="2 3">
    <name type="scientific">Cryptococcus floricola</name>
    <dbReference type="NCBI Taxonomy" id="2591691"/>
    <lineage>
        <taxon>Eukaryota</taxon>
        <taxon>Fungi</taxon>
        <taxon>Dikarya</taxon>
        <taxon>Basidiomycota</taxon>
        <taxon>Agaricomycotina</taxon>
        <taxon>Tremellomycetes</taxon>
        <taxon>Tremellales</taxon>
        <taxon>Cryptococcaceae</taxon>
        <taxon>Cryptococcus</taxon>
    </lineage>
</organism>
<comment type="caution">
    <text evidence="2">The sequence shown here is derived from an EMBL/GenBank/DDBJ whole genome shotgun (WGS) entry which is preliminary data.</text>
</comment>
<proteinExistence type="predicted"/>
<sequence>MIIHAIHLAGDKTERFYSYSSNRLLVQSVTTRKLLQVTKPVPHAYHAYHRTLPPQPTNPNLKSSNPSPTLPTTPSKVPTLLTPTSSTISFPPPPPFLAKPPTPTGCAWIHTCAQFGLREILTSAWGNGSPRLGEGGEGRMEPAIIASASPNPRIKPRHKHARRQKGSPATSEKSPTPPHSPPKAHSPPSSTPPQPSPPV</sequence>
<protein>
    <submittedName>
        <fullName evidence="2">Uncharacterized protein</fullName>
    </submittedName>
</protein>
<feature type="compositionally biased region" description="Low complexity" evidence="1">
    <location>
        <begin position="58"/>
        <end position="89"/>
    </location>
</feature>
<evidence type="ECO:0000313" key="3">
    <source>
        <dbReference type="Proteomes" id="UP000322245"/>
    </source>
</evidence>